<gene>
    <name evidence="6" type="primary">lysA</name>
    <name evidence="13" type="ORF">AN215_24915</name>
</gene>
<dbReference type="EC" id="4.1.1.20" evidence="6 7"/>
<evidence type="ECO:0000259" key="12">
    <source>
        <dbReference type="Pfam" id="PF02784"/>
    </source>
</evidence>
<dbReference type="InterPro" id="IPR002986">
    <property type="entry name" value="DAP_deCOOHase_LysA"/>
</dbReference>
<protein>
    <recommendedName>
        <fullName evidence="6 7">Diaminopimelate decarboxylase</fullName>
        <shortName evidence="6">DAP decarboxylase</shortName>
        <shortName evidence="6">DAPDC</shortName>
        <ecNumber evidence="6 7">4.1.1.20</ecNumber>
    </recommendedName>
</protein>
<dbReference type="STRING" id="933944.AN215_24915"/>
<dbReference type="InterPro" id="IPR022644">
    <property type="entry name" value="De-COase2_N"/>
</dbReference>
<evidence type="ECO:0000313" key="13">
    <source>
        <dbReference type="EMBL" id="OEU85689.1"/>
    </source>
</evidence>
<evidence type="ECO:0000256" key="10">
    <source>
        <dbReference type="SAM" id="MobiDB-lite"/>
    </source>
</evidence>
<dbReference type="Gene3D" id="3.20.20.10">
    <property type="entry name" value="Alanine racemase"/>
    <property type="match status" value="1"/>
</dbReference>
<feature type="binding site" evidence="6">
    <location>
        <position position="430"/>
    </location>
    <ligand>
        <name>pyridoxal 5'-phosphate</name>
        <dbReference type="ChEBI" id="CHEBI:597326"/>
    </ligand>
</feature>
<dbReference type="InterPro" id="IPR022643">
    <property type="entry name" value="De-COase2_C"/>
</dbReference>
<dbReference type="InterPro" id="IPR022657">
    <property type="entry name" value="De-COase2_CS"/>
</dbReference>
<dbReference type="Pfam" id="PF00278">
    <property type="entry name" value="Orn_DAP_Arg_deC"/>
    <property type="match status" value="1"/>
</dbReference>
<proteinExistence type="inferred from homology"/>
<comment type="caution">
    <text evidence="13">The sequence shown here is derived from an EMBL/GenBank/DDBJ whole genome shotgun (WGS) entry which is preliminary data.</text>
</comment>
<keyword evidence="2 6" id="KW-0210">Decarboxylase</keyword>
<organism evidence="13 14">
    <name type="scientific">Streptomyces abyssalis</name>
    <dbReference type="NCBI Taxonomy" id="933944"/>
    <lineage>
        <taxon>Bacteria</taxon>
        <taxon>Bacillati</taxon>
        <taxon>Actinomycetota</taxon>
        <taxon>Actinomycetes</taxon>
        <taxon>Kitasatosporales</taxon>
        <taxon>Streptomycetaceae</taxon>
        <taxon>Streptomyces</taxon>
    </lineage>
</organism>
<evidence type="ECO:0000256" key="8">
    <source>
        <dbReference type="PIRSR" id="PIRSR600183-50"/>
    </source>
</evidence>
<feature type="active site" description="Proton donor" evidence="8">
    <location>
        <position position="400"/>
    </location>
</feature>
<evidence type="ECO:0000256" key="5">
    <source>
        <dbReference type="ARBA" id="ARBA00023239"/>
    </source>
</evidence>
<keyword evidence="4 6" id="KW-0457">Lysine biosynthesis</keyword>
<evidence type="ECO:0000313" key="14">
    <source>
        <dbReference type="Proteomes" id="UP000176087"/>
    </source>
</evidence>
<comment type="cofactor">
    <cofactor evidence="1 6 8 9">
        <name>pyridoxal 5'-phosphate</name>
        <dbReference type="ChEBI" id="CHEBI:597326"/>
    </cofactor>
</comment>
<comment type="catalytic activity">
    <reaction evidence="6 9">
        <text>meso-2,6-diaminopimelate + H(+) = L-lysine + CO2</text>
        <dbReference type="Rhea" id="RHEA:15101"/>
        <dbReference type="ChEBI" id="CHEBI:15378"/>
        <dbReference type="ChEBI" id="CHEBI:16526"/>
        <dbReference type="ChEBI" id="CHEBI:32551"/>
        <dbReference type="ChEBI" id="CHEBI:57791"/>
        <dbReference type="EC" id="4.1.1.20"/>
    </reaction>
</comment>
<dbReference type="PANTHER" id="PTHR43727">
    <property type="entry name" value="DIAMINOPIMELATE DECARBOXYLASE"/>
    <property type="match status" value="1"/>
</dbReference>
<dbReference type="PRINTS" id="PR01179">
    <property type="entry name" value="ODADCRBXLASE"/>
</dbReference>
<dbReference type="HAMAP" id="MF_02120">
    <property type="entry name" value="LysA"/>
    <property type="match status" value="1"/>
</dbReference>
<dbReference type="PROSITE" id="PS00879">
    <property type="entry name" value="ODR_DC_2_2"/>
    <property type="match status" value="1"/>
</dbReference>
<keyword evidence="5 6" id="KW-0456">Lyase</keyword>
<feature type="binding site" evidence="6">
    <location>
        <position position="369"/>
    </location>
    <ligand>
        <name>substrate</name>
    </ligand>
</feature>
<feature type="modified residue" description="N6-(pyridoxal phosphate)lysine" evidence="6 8">
    <location>
        <position position="96"/>
    </location>
</feature>
<feature type="domain" description="Orn/DAP/Arg decarboxylase 2 C-terminal" evidence="11">
    <location>
        <begin position="347"/>
        <end position="428"/>
    </location>
</feature>
<evidence type="ECO:0000256" key="9">
    <source>
        <dbReference type="RuleBase" id="RU003738"/>
    </source>
</evidence>
<sequence length="472" mass="50230">MSRSAHPAGPRHADVLPEGHYTAPPADLNALDPRVWPQTAGRTPAGSVTVGGLDVRDLAEEFGTPLYVLDEADFRARCRAWRDAFGPDADVFYAGKAFLSRAVVRWLTEEGLNLDVCSGGELSVALASGMPPERIALHGNNKSSAEIEQAVEAGVGRIVLDSFQEIVRVAHIADRLGRRQPVQIRVTVGVEAHTHEFIATAHEDQKFGLALTGGTAKPEAGGGPAAEAVRRVLKLDSLQLVGIHSHIGSQIFDTSGFEVAAHRVVGLLADIRDEHGLELPEIDLGGGLGIAYTPEDDPSEPHEIAASLREIVGRECRGAGLAVPRLSVEPGRAVVGPSACTVYETGTVKELPGLRTYVSVDGGMSDNVRTALYDAEYSVSLVSRTSDAEPMLSRVVGKHCESGDIVVRDAFLPADLAPGDLLAVPATGAYCRSMANNYNHALRPPVVAVKDGEARVIVRRETEEDLLRLDVG</sequence>
<evidence type="ECO:0000256" key="1">
    <source>
        <dbReference type="ARBA" id="ARBA00001933"/>
    </source>
</evidence>
<dbReference type="SUPFAM" id="SSF51419">
    <property type="entry name" value="PLP-binding barrel"/>
    <property type="match status" value="1"/>
</dbReference>
<dbReference type="InterPro" id="IPR000183">
    <property type="entry name" value="Orn/DAP/Arg_de-COase"/>
</dbReference>
<feature type="region of interest" description="Disordered" evidence="10">
    <location>
        <begin position="1"/>
        <end position="23"/>
    </location>
</feature>
<feature type="binding site" evidence="6">
    <location>
        <position position="373"/>
    </location>
    <ligand>
        <name>substrate</name>
    </ligand>
</feature>
<dbReference type="PROSITE" id="PS00878">
    <property type="entry name" value="ODR_DC_2_1"/>
    <property type="match status" value="1"/>
</dbReference>
<comment type="subunit">
    <text evidence="6">Homodimer.</text>
</comment>
<feature type="binding site" evidence="6">
    <location>
        <position position="332"/>
    </location>
    <ligand>
        <name>substrate</name>
    </ligand>
</feature>
<dbReference type="InterPro" id="IPR029066">
    <property type="entry name" value="PLP-binding_barrel"/>
</dbReference>
<dbReference type="GO" id="GO:0009089">
    <property type="term" value="P:lysine biosynthetic process via diaminopimelate"/>
    <property type="evidence" value="ECO:0007669"/>
    <property type="project" value="UniProtKB-UniRule"/>
</dbReference>
<dbReference type="FunFam" id="3.20.20.10:FF:000003">
    <property type="entry name" value="Diaminopimelate decarboxylase"/>
    <property type="match status" value="1"/>
</dbReference>
<dbReference type="InterPro" id="IPR009006">
    <property type="entry name" value="Ala_racemase/Decarboxylase_C"/>
</dbReference>
<feature type="binding site" evidence="6">
    <location>
        <begin position="329"/>
        <end position="332"/>
    </location>
    <ligand>
        <name>pyridoxal 5'-phosphate</name>
        <dbReference type="ChEBI" id="CHEBI:597326"/>
    </ligand>
</feature>
<dbReference type="UniPathway" id="UPA00034">
    <property type="reaction ID" value="UER00027"/>
</dbReference>
<evidence type="ECO:0000256" key="2">
    <source>
        <dbReference type="ARBA" id="ARBA00022793"/>
    </source>
</evidence>
<keyword evidence="14" id="KW-1185">Reference proteome</keyword>
<dbReference type="NCBIfam" id="TIGR01048">
    <property type="entry name" value="lysA"/>
    <property type="match status" value="1"/>
</dbReference>
<evidence type="ECO:0000256" key="4">
    <source>
        <dbReference type="ARBA" id="ARBA00023154"/>
    </source>
</evidence>
<feature type="binding site" evidence="6">
    <location>
        <position position="401"/>
    </location>
    <ligand>
        <name>substrate</name>
    </ligand>
</feature>
<comment type="similarity">
    <text evidence="6">Belongs to the Orn/Lys/Arg decarboxylase class-II family. LysA subfamily.</text>
</comment>
<dbReference type="RefSeq" id="WP_070010910.1">
    <property type="nucleotide sequence ID" value="NZ_LJGS01000039.1"/>
</dbReference>
<dbReference type="GO" id="GO:0030170">
    <property type="term" value="F:pyridoxal phosphate binding"/>
    <property type="evidence" value="ECO:0007669"/>
    <property type="project" value="UniProtKB-UniRule"/>
</dbReference>
<evidence type="ECO:0000259" key="11">
    <source>
        <dbReference type="Pfam" id="PF00278"/>
    </source>
</evidence>
<dbReference type="InterPro" id="IPR022653">
    <property type="entry name" value="De-COase2_pyr-phos_BS"/>
</dbReference>
<dbReference type="Pfam" id="PF02784">
    <property type="entry name" value="Orn_Arg_deC_N"/>
    <property type="match status" value="1"/>
</dbReference>
<comment type="function">
    <text evidence="6">Specifically catalyzes the decarboxylation of meso-diaminopimelate (meso-DAP) to L-lysine.</text>
</comment>
<comment type="pathway">
    <text evidence="6 9">Amino-acid biosynthesis; L-lysine biosynthesis via DAP pathway; L-lysine from DL-2,6-diaminopimelate: step 1/1.</text>
</comment>
<dbReference type="SUPFAM" id="SSF50621">
    <property type="entry name" value="Alanine racemase C-terminal domain-like"/>
    <property type="match status" value="1"/>
</dbReference>
<dbReference type="OrthoDB" id="9802241at2"/>
<keyword evidence="6" id="KW-0028">Amino-acid biosynthesis</keyword>
<accession>A0A1E7JGU9</accession>
<dbReference type="PATRIC" id="fig|933944.5.peg.4355"/>
<evidence type="ECO:0000256" key="7">
    <source>
        <dbReference type="NCBIfam" id="TIGR01048"/>
    </source>
</evidence>
<feature type="binding site" evidence="6">
    <location>
        <position position="430"/>
    </location>
    <ligand>
        <name>substrate</name>
    </ligand>
</feature>
<dbReference type="AlphaFoldDB" id="A0A1E7JGU9"/>
<feature type="binding site" evidence="6">
    <location>
        <position position="287"/>
    </location>
    <ligand>
        <name>pyridoxal 5'-phosphate</name>
        <dbReference type="ChEBI" id="CHEBI:597326"/>
    </ligand>
</feature>
<dbReference type="PRINTS" id="PR01181">
    <property type="entry name" value="DAPDCRBXLASE"/>
</dbReference>
<evidence type="ECO:0000256" key="3">
    <source>
        <dbReference type="ARBA" id="ARBA00022898"/>
    </source>
</evidence>
<dbReference type="Proteomes" id="UP000176087">
    <property type="component" value="Unassembled WGS sequence"/>
</dbReference>
<reference evidence="13 14" key="1">
    <citation type="journal article" date="2016" name="Front. Microbiol.">
        <title>Comparative Genomics Analysis of Streptomyces Species Reveals Their Adaptation to the Marine Environment and Their Diversity at the Genomic Level.</title>
        <authorList>
            <person name="Tian X."/>
            <person name="Zhang Z."/>
            <person name="Yang T."/>
            <person name="Chen M."/>
            <person name="Li J."/>
            <person name="Chen F."/>
            <person name="Yang J."/>
            <person name="Li W."/>
            <person name="Zhang B."/>
            <person name="Zhang Z."/>
            <person name="Wu J."/>
            <person name="Zhang C."/>
            <person name="Long L."/>
            <person name="Xiao J."/>
        </authorList>
    </citation>
    <scope>NUCLEOTIDE SEQUENCE [LARGE SCALE GENOMIC DNA]</scope>
    <source>
        <strain evidence="13 14">SCSIO 10390</strain>
    </source>
</reference>
<dbReference type="GO" id="GO:0008836">
    <property type="term" value="F:diaminopimelate decarboxylase activity"/>
    <property type="evidence" value="ECO:0007669"/>
    <property type="project" value="UniProtKB-UniRule"/>
</dbReference>
<name>A0A1E7JGU9_9ACTN</name>
<keyword evidence="3 6" id="KW-0663">Pyridoxal phosphate</keyword>
<evidence type="ECO:0000256" key="6">
    <source>
        <dbReference type="HAMAP-Rule" id="MF_02120"/>
    </source>
</evidence>
<dbReference type="CDD" id="cd06828">
    <property type="entry name" value="PLPDE_III_DapDC"/>
    <property type="match status" value="1"/>
</dbReference>
<dbReference type="Gene3D" id="2.40.37.10">
    <property type="entry name" value="Lyase, Ornithine Decarboxylase, Chain A, domain 1"/>
    <property type="match status" value="1"/>
</dbReference>
<dbReference type="PANTHER" id="PTHR43727:SF2">
    <property type="entry name" value="GROUP IV DECARBOXYLASE"/>
    <property type="match status" value="1"/>
</dbReference>
<dbReference type="EMBL" id="LJGT01000041">
    <property type="protein sequence ID" value="OEU85689.1"/>
    <property type="molecule type" value="Genomic_DNA"/>
</dbReference>
<feature type="domain" description="Orn/DAP/Arg decarboxylase 2 N-terminal" evidence="12">
    <location>
        <begin position="72"/>
        <end position="335"/>
    </location>
</feature>